<evidence type="ECO:0000256" key="13">
    <source>
        <dbReference type="ARBA" id="ARBA00023163"/>
    </source>
</evidence>
<keyword evidence="12" id="KW-0805">Transcription regulation</keyword>
<dbReference type="Gene3D" id="3.30.160.60">
    <property type="entry name" value="Classic Zinc Finger"/>
    <property type="match status" value="2"/>
</dbReference>
<evidence type="ECO:0000259" key="24">
    <source>
        <dbReference type="PROSITE" id="PS50011"/>
    </source>
</evidence>
<dbReference type="InterPro" id="IPR013087">
    <property type="entry name" value="Znf_C2H2_type"/>
</dbReference>
<keyword evidence="27" id="KW-1185">Reference proteome</keyword>
<feature type="region of interest" description="Disordered" evidence="23">
    <location>
        <begin position="437"/>
        <end position="463"/>
    </location>
</feature>
<feature type="domain" description="Protein kinase" evidence="24">
    <location>
        <begin position="1350"/>
        <end position="1599"/>
    </location>
</feature>
<dbReference type="SUPFAM" id="SSF51905">
    <property type="entry name" value="FAD/NAD(P)-binding domain"/>
    <property type="match status" value="1"/>
</dbReference>
<keyword evidence="6" id="KW-0677">Repeat</keyword>
<evidence type="ECO:0000256" key="6">
    <source>
        <dbReference type="ARBA" id="ARBA00022737"/>
    </source>
</evidence>
<dbReference type="OrthoDB" id="1095242at2759"/>
<dbReference type="FunFam" id="3.30.200.20:FF:000341">
    <property type="entry name" value="MAP kinase kinase PBS2"/>
    <property type="match status" value="1"/>
</dbReference>
<dbReference type="GO" id="GO:1990837">
    <property type="term" value="F:sequence-specific double-stranded DNA binding"/>
    <property type="evidence" value="ECO:0007669"/>
    <property type="project" value="UniProtKB-ARBA"/>
</dbReference>
<keyword evidence="13" id="KW-0804">Transcription</keyword>
<feature type="compositionally biased region" description="Low complexity" evidence="23">
    <location>
        <begin position="692"/>
        <end position="701"/>
    </location>
</feature>
<dbReference type="GO" id="GO:1990526">
    <property type="term" value="C:Ste12p-Dig1p-Dig2p complex"/>
    <property type="evidence" value="ECO:0007669"/>
    <property type="project" value="TreeGrafter"/>
</dbReference>
<dbReference type="EMBL" id="JAEPQZ010000013">
    <property type="protein sequence ID" value="KAG2174104.1"/>
    <property type="molecule type" value="Genomic_DNA"/>
</dbReference>
<dbReference type="PROSITE" id="PS00107">
    <property type="entry name" value="PROTEIN_KINASE_ATP"/>
    <property type="match status" value="1"/>
</dbReference>
<dbReference type="InterPro" id="IPR017441">
    <property type="entry name" value="Protein_kinase_ATP_BS"/>
</dbReference>
<dbReference type="InterPro" id="IPR036188">
    <property type="entry name" value="FAD/NAD-bd_sf"/>
</dbReference>
<dbReference type="Pfam" id="PF01593">
    <property type="entry name" value="Amino_oxidase"/>
    <property type="match status" value="1"/>
</dbReference>
<keyword evidence="14" id="KW-0539">Nucleus</keyword>
<dbReference type="Pfam" id="PF02200">
    <property type="entry name" value="STE"/>
    <property type="match status" value="1"/>
</dbReference>
<dbReference type="Gene3D" id="3.50.50.60">
    <property type="entry name" value="FAD/NAD(P)-binding domain"/>
    <property type="match status" value="1"/>
</dbReference>
<evidence type="ECO:0000256" key="12">
    <source>
        <dbReference type="ARBA" id="ARBA00023015"/>
    </source>
</evidence>
<dbReference type="PROSITE" id="PS50157">
    <property type="entry name" value="ZINC_FINGER_C2H2_2"/>
    <property type="match status" value="2"/>
</dbReference>
<dbReference type="GO" id="GO:0005524">
    <property type="term" value="F:ATP binding"/>
    <property type="evidence" value="ECO:0007669"/>
    <property type="project" value="UniProtKB-UniRule"/>
</dbReference>
<comment type="similarity">
    <text evidence="16">Belongs to the protein kinase superfamily. STE Ser/Thr protein kinase family. MAP kinase kinase subfamily.</text>
</comment>
<keyword evidence="2" id="KW-0723">Serine/threonine-protein kinase</keyword>
<feature type="compositionally biased region" description="Polar residues" evidence="23">
    <location>
        <begin position="447"/>
        <end position="461"/>
    </location>
</feature>
<dbReference type="Gene3D" id="1.10.510.10">
    <property type="entry name" value="Transferase(Phosphotransferase) domain 1"/>
    <property type="match status" value="1"/>
</dbReference>
<comment type="catalytic activity">
    <reaction evidence="18">
        <text>L-seryl-[protein] + ATP = O-phospho-L-seryl-[protein] + ADP + H(+)</text>
        <dbReference type="Rhea" id="RHEA:17989"/>
        <dbReference type="Rhea" id="RHEA-COMP:9863"/>
        <dbReference type="Rhea" id="RHEA-COMP:11604"/>
        <dbReference type="ChEBI" id="CHEBI:15378"/>
        <dbReference type="ChEBI" id="CHEBI:29999"/>
        <dbReference type="ChEBI" id="CHEBI:30616"/>
        <dbReference type="ChEBI" id="CHEBI:83421"/>
        <dbReference type="ChEBI" id="CHEBI:456216"/>
        <dbReference type="EC" id="2.7.12.2"/>
    </reaction>
</comment>
<feature type="region of interest" description="Disordered" evidence="23">
    <location>
        <begin position="1"/>
        <end position="20"/>
    </location>
</feature>
<evidence type="ECO:0000256" key="2">
    <source>
        <dbReference type="ARBA" id="ARBA00022527"/>
    </source>
</evidence>
<feature type="region of interest" description="Disordered" evidence="23">
    <location>
        <begin position="583"/>
        <end position="652"/>
    </location>
</feature>
<dbReference type="GO" id="GO:0004708">
    <property type="term" value="F:MAP kinase kinase activity"/>
    <property type="evidence" value="ECO:0007669"/>
    <property type="project" value="UniProtKB-EC"/>
</dbReference>
<dbReference type="PANTHER" id="PTHR47427">
    <property type="entry name" value="PROTEIN STE12"/>
    <property type="match status" value="1"/>
</dbReference>
<feature type="compositionally biased region" description="Polar residues" evidence="23">
    <location>
        <begin position="621"/>
        <end position="632"/>
    </location>
</feature>
<dbReference type="SMART" id="SM00220">
    <property type="entry name" value="S_TKc"/>
    <property type="match status" value="1"/>
</dbReference>
<proteinExistence type="inferred from homology"/>
<evidence type="ECO:0000256" key="23">
    <source>
        <dbReference type="SAM" id="MobiDB-lite"/>
    </source>
</evidence>
<evidence type="ECO:0000256" key="18">
    <source>
        <dbReference type="ARBA" id="ARBA00049014"/>
    </source>
</evidence>
<evidence type="ECO:0000256" key="3">
    <source>
        <dbReference type="ARBA" id="ARBA00022553"/>
    </source>
</evidence>
<keyword evidence="8 21" id="KW-0863">Zinc-finger</keyword>
<organism evidence="26 27">
    <name type="scientific">Mortierella isabellina</name>
    <name type="common">Filamentous fungus</name>
    <name type="synonym">Umbelopsis isabellina</name>
    <dbReference type="NCBI Taxonomy" id="91625"/>
    <lineage>
        <taxon>Eukaryota</taxon>
        <taxon>Fungi</taxon>
        <taxon>Fungi incertae sedis</taxon>
        <taxon>Mucoromycota</taxon>
        <taxon>Mucoromycotina</taxon>
        <taxon>Umbelopsidomycetes</taxon>
        <taxon>Umbelopsidales</taxon>
        <taxon>Umbelopsidaceae</taxon>
        <taxon>Umbelopsis</taxon>
    </lineage>
</organism>
<keyword evidence="5" id="KW-0479">Metal-binding</keyword>
<feature type="region of interest" description="Disordered" evidence="23">
    <location>
        <begin position="400"/>
        <end position="421"/>
    </location>
</feature>
<keyword evidence="10" id="KW-0862">Zinc</keyword>
<dbReference type="SMART" id="SM00355">
    <property type="entry name" value="ZnF_C2H2"/>
    <property type="match status" value="2"/>
</dbReference>
<dbReference type="Pfam" id="PF13912">
    <property type="entry name" value="zf-C2H2_6"/>
    <property type="match status" value="1"/>
</dbReference>
<feature type="compositionally biased region" description="Polar residues" evidence="23">
    <location>
        <begin position="1"/>
        <end position="15"/>
    </location>
</feature>
<evidence type="ECO:0000256" key="11">
    <source>
        <dbReference type="ARBA" id="ARBA00022840"/>
    </source>
</evidence>
<dbReference type="InterPro" id="IPR002937">
    <property type="entry name" value="Amino_oxidase"/>
</dbReference>
<keyword evidence="11 22" id="KW-0067">ATP-binding</keyword>
<sequence>MDQSNVHNIETSPTTVFEMPMPTDEDTHMRLAMIDDLKLFLATAPTNWNQDSPIKQFTLPTGEHISCVLWGKLFHITGTDIVRSLMFRFHAFGRPISNLKKFEEGIFSDLRNLKPGTDACLEEPKSEFLDLLYKNRCIRTQKKQKVFYWYSVPHDRLFLDALERDLKREKMGVEPTSVALAHPAKSISLDTTQELFDDLRKSLCLSSTDVYNESLFAGGLCTESNMLQNRPPSRRPNEPIMSWSPPVMINIDNNHATSGQQANSTWLPVNNAEMMTSSSTVESSGIILPSSAISSASVPQLLAEPQKHFSPPLVPSQMPRHHQAKSFHRPAHSVSSVLSADDSLDSFDDSRSTESRNTLSPPHEISPLLLTMTNRNQLAFERSAGIDPIANEFNRLQLANRSTSESSSSTSSGPSDSNNIRKSTALFGMFSLFEGSPSYKQRRRRSTSISIPQLPGQSPPASNDALFSRQYPRAAYTHNRSSSQPNFGMMHTSNQEQHGNLNHPTSFSLSTGSHQFGRNDLMSYANSEESGSNSLNRSYICPIPSCARLFKRLEHLKRHLRTHTMERPYVCSVCGKRFSRSDNLAQHKKTHERRRERGLVKTPKSGNEDGDDRPSEDNESQDTSYVPKSSSFIDGPSQRGHSSKRRRGILGHEEINRRMENINVDNDIYQPISSNDPLLEDIKKPNSEQSNDDNSSSSSSSPARPHQKPSQFSHKRCASSGQYMTLFSAYRPEINLTPDNRMNLTESSHTARPSHRSKSLSMSHIPLYDPLKIDGHMVQPTASDMDGRVQNVSFGGAQVELGANWIYGHDNNPIYQLAVKYGLKTVPSDKSNVTYFDSKGERPAELERNEFSQALEKIGQLAHARMEKGLVDLSARTALQLEGWSANSSMKAAIEYFGFDWELAEPPEVTSLDYAAAANGGSIIKDKPEFSPGDDFVIDQRGFQYILKAELDSILGSDKSRLILSTTVTSVNYGSDNVTIVAASGETFVADIAICTFPLAVLQAHTVRFHPPFPAWKREALFNFHATTYTKIFMRFNERFWPTDTQFFVYADDTNRGHYPVWQTMPHLNEPILMATVVYHESQRLEQMDQKSIQKEVTRVLKRMFGHNATAPVEILVPVWKNNPLFGSSYSNWGLGMIEGHHRNLRKRLGRLWFSGEAMSRRYFGFLHGAWLDGIDTGSSVVRCLKVSCQSQPDNGIGEEVNGCESIESLSLKEREKVAAEGRSGLGNADGVATPQSPVRPKGSPINRSVLPPINRPGQPRSPLPRMSRPNAPRLTPTSSSGTPGRTGMRPALNLAQLGLDPKPSDTPFSNFSRYVDPSGKLNFAGKAIIHADGVDFSNGNSFKIKMDELELKEELGKGQYGTVQKVFHKATNVVMAMKEIRLELDETKLNQILMELDILHKSTSPYIVEFYGAFFIESCVYYCMEYMDAGSLDKLYGDGAPEEVLSKIANSMLHGLKFLKDELSIIHRDVKPTNVLVNLAGQVKLCDFGVSGQLDKSLAKTNIGCQSYMAPERIQAVNTYSVSSDVWSLGLSLVEVAGGKYPYESDNMFAQLKAIIDEEPPKLPAHFSEEAHSFITDCLHKDAHQRPTYSQLIQHPFIQKYKDVDVDMAAWARTSFENRKKKSSQ</sequence>
<feature type="domain" description="C2H2-type" evidence="25">
    <location>
        <begin position="569"/>
        <end position="596"/>
    </location>
</feature>
<dbReference type="GO" id="GO:0071470">
    <property type="term" value="P:cellular response to osmotic stress"/>
    <property type="evidence" value="ECO:0007669"/>
    <property type="project" value="UniProtKB-ARBA"/>
</dbReference>
<evidence type="ECO:0000256" key="15">
    <source>
        <dbReference type="ARBA" id="ARBA00024345"/>
    </source>
</evidence>
<evidence type="ECO:0000256" key="7">
    <source>
        <dbReference type="ARBA" id="ARBA00022741"/>
    </source>
</evidence>
<evidence type="ECO:0000256" key="16">
    <source>
        <dbReference type="ARBA" id="ARBA00038035"/>
    </source>
</evidence>
<dbReference type="InterPro" id="IPR011009">
    <property type="entry name" value="Kinase-like_dom_sf"/>
</dbReference>
<dbReference type="GO" id="GO:0005737">
    <property type="term" value="C:cytoplasm"/>
    <property type="evidence" value="ECO:0007669"/>
    <property type="project" value="UniProtKB-ARBA"/>
</dbReference>
<feature type="binding site" evidence="22">
    <location>
        <position position="1379"/>
    </location>
    <ligand>
        <name>ATP</name>
        <dbReference type="ChEBI" id="CHEBI:30616"/>
    </ligand>
</feature>
<dbReference type="SMART" id="SM00424">
    <property type="entry name" value="STE"/>
    <property type="match status" value="1"/>
</dbReference>
<keyword evidence="4" id="KW-0808">Transferase</keyword>
<dbReference type="EC" id="2.7.12.2" evidence="17"/>
<reference evidence="26" key="1">
    <citation type="submission" date="2020-12" db="EMBL/GenBank/DDBJ databases">
        <title>Metabolic potential, ecology and presence of endohyphal bacteria is reflected in genomic diversity of Mucoromycotina.</title>
        <authorList>
            <person name="Muszewska A."/>
            <person name="Okrasinska A."/>
            <person name="Steczkiewicz K."/>
            <person name="Drgas O."/>
            <person name="Orlowska M."/>
            <person name="Perlinska-Lenart U."/>
            <person name="Aleksandrzak-Piekarczyk T."/>
            <person name="Szatraj K."/>
            <person name="Zielenkiewicz U."/>
            <person name="Pilsyk S."/>
            <person name="Malc E."/>
            <person name="Mieczkowski P."/>
            <person name="Kruszewska J.S."/>
            <person name="Biernat P."/>
            <person name="Pawlowska J."/>
        </authorList>
    </citation>
    <scope>NUCLEOTIDE SEQUENCE</scope>
    <source>
        <strain evidence="26">WA0000067209</strain>
    </source>
</reference>
<feature type="region of interest" description="Disordered" evidence="23">
    <location>
        <begin position="738"/>
        <end position="760"/>
    </location>
</feature>
<accession>A0A8H7PHG6</accession>
<evidence type="ECO:0000256" key="10">
    <source>
        <dbReference type="ARBA" id="ARBA00022833"/>
    </source>
</evidence>
<keyword evidence="9" id="KW-0418">Kinase</keyword>
<comment type="catalytic activity">
    <reaction evidence="20">
        <text>L-tyrosyl-[protein] + ATP = O-phospho-L-tyrosyl-[protein] + ADP + H(+)</text>
        <dbReference type="Rhea" id="RHEA:10596"/>
        <dbReference type="Rhea" id="RHEA-COMP:10136"/>
        <dbReference type="Rhea" id="RHEA-COMP:20101"/>
        <dbReference type="ChEBI" id="CHEBI:15378"/>
        <dbReference type="ChEBI" id="CHEBI:30616"/>
        <dbReference type="ChEBI" id="CHEBI:46858"/>
        <dbReference type="ChEBI" id="CHEBI:61978"/>
        <dbReference type="ChEBI" id="CHEBI:456216"/>
        <dbReference type="EC" id="2.7.12.2"/>
    </reaction>
</comment>
<feature type="domain" description="C2H2-type" evidence="25">
    <location>
        <begin position="539"/>
        <end position="568"/>
    </location>
</feature>
<dbReference type="Pfam" id="PF00069">
    <property type="entry name" value="Pkinase"/>
    <property type="match status" value="1"/>
</dbReference>
<dbReference type="GO" id="GO:0008270">
    <property type="term" value="F:zinc ion binding"/>
    <property type="evidence" value="ECO:0007669"/>
    <property type="project" value="UniProtKB-KW"/>
</dbReference>
<protein>
    <recommendedName>
        <fullName evidence="17">mitogen-activated protein kinase kinase</fullName>
        <ecNumber evidence="17">2.7.12.2</ecNumber>
    </recommendedName>
</protein>
<feature type="compositionally biased region" description="Low complexity" evidence="23">
    <location>
        <begin position="402"/>
        <end position="417"/>
    </location>
</feature>
<dbReference type="InterPro" id="IPR000719">
    <property type="entry name" value="Prot_kinase_dom"/>
</dbReference>
<gene>
    <name evidence="26" type="ORF">INT43_004124</name>
</gene>
<dbReference type="SUPFAM" id="SSF54373">
    <property type="entry name" value="FAD-linked reductases, C-terminal domain"/>
    <property type="match status" value="1"/>
</dbReference>
<dbReference type="InterPro" id="IPR052127">
    <property type="entry name" value="STE12_transcription_factor"/>
</dbReference>
<dbReference type="SUPFAM" id="SSF57667">
    <property type="entry name" value="beta-beta-alpha zinc fingers"/>
    <property type="match status" value="1"/>
</dbReference>
<feature type="region of interest" description="Disordered" evidence="23">
    <location>
        <begin position="666"/>
        <end position="717"/>
    </location>
</feature>
<dbReference type="Gene3D" id="3.30.200.20">
    <property type="entry name" value="Phosphorylase Kinase, domain 1"/>
    <property type="match status" value="1"/>
</dbReference>
<evidence type="ECO:0000256" key="20">
    <source>
        <dbReference type="ARBA" id="ARBA00051693"/>
    </source>
</evidence>
<evidence type="ECO:0000259" key="25">
    <source>
        <dbReference type="PROSITE" id="PS50157"/>
    </source>
</evidence>
<comment type="subcellular location">
    <subcellularLocation>
        <location evidence="1">Nucleus</location>
    </subcellularLocation>
</comment>
<dbReference type="GO" id="GO:0005634">
    <property type="term" value="C:nucleus"/>
    <property type="evidence" value="ECO:0007669"/>
    <property type="project" value="UniProtKB-SubCell"/>
</dbReference>
<evidence type="ECO:0000256" key="4">
    <source>
        <dbReference type="ARBA" id="ARBA00022679"/>
    </source>
</evidence>
<feature type="region of interest" description="Disordered" evidence="23">
    <location>
        <begin position="1222"/>
        <end position="1290"/>
    </location>
</feature>
<dbReference type="GO" id="GO:0003700">
    <property type="term" value="F:DNA-binding transcription factor activity"/>
    <property type="evidence" value="ECO:0007669"/>
    <property type="project" value="InterPro"/>
</dbReference>
<comment type="caution">
    <text evidence="26">The sequence shown here is derived from an EMBL/GenBank/DDBJ whole genome shotgun (WGS) entry which is preliminary data.</text>
</comment>
<dbReference type="Gene3D" id="3.90.660.10">
    <property type="match status" value="1"/>
</dbReference>
<keyword evidence="7 22" id="KW-0547">Nucleotide-binding</keyword>
<dbReference type="PANTHER" id="PTHR47427:SF1">
    <property type="entry name" value="PROTEIN STE12"/>
    <property type="match status" value="1"/>
</dbReference>
<evidence type="ECO:0000256" key="8">
    <source>
        <dbReference type="ARBA" id="ARBA00022771"/>
    </source>
</evidence>
<evidence type="ECO:0000256" key="5">
    <source>
        <dbReference type="ARBA" id="ARBA00022723"/>
    </source>
</evidence>
<evidence type="ECO:0000256" key="19">
    <source>
        <dbReference type="ARBA" id="ARBA00049299"/>
    </source>
</evidence>
<evidence type="ECO:0000256" key="1">
    <source>
        <dbReference type="ARBA" id="ARBA00004123"/>
    </source>
</evidence>
<keyword evidence="3" id="KW-0597">Phosphoprotein</keyword>
<feature type="compositionally biased region" description="Polar residues" evidence="23">
    <location>
        <begin position="738"/>
        <end position="751"/>
    </location>
</feature>
<evidence type="ECO:0000313" key="27">
    <source>
        <dbReference type="Proteomes" id="UP000654370"/>
    </source>
</evidence>
<dbReference type="InterPro" id="IPR036236">
    <property type="entry name" value="Znf_C2H2_sf"/>
</dbReference>
<dbReference type="GO" id="GO:0038066">
    <property type="term" value="P:p38MAPK cascade"/>
    <property type="evidence" value="ECO:0007669"/>
    <property type="project" value="UniProtKB-ARBA"/>
</dbReference>
<evidence type="ECO:0000313" key="26">
    <source>
        <dbReference type="EMBL" id="KAG2174104.1"/>
    </source>
</evidence>
<feature type="compositionally biased region" description="Basic residues" evidence="23">
    <location>
        <begin position="319"/>
        <end position="331"/>
    </location>
</feature>
<evidence type="ECO:0000256" key="9">
    <source>
        <dbReference type="ARBA" id="ARBA00022777"/>
    </source>
</evidence>
<dbReference type="FunFam" id="3.30.160.60:FF:000303">
    <property type="entry name" value="Zinc finger protein 41"/>
    <property type="match status" value="1"/>
</dbReference>
<comment type="similarity">
    <text evidence="15">Belongs to the STE12 transcription factor family.</text>
</comment>
<evidence type="ECO:0000256" key="22">
    <source>
        <dbReference type="PROSITE-ProRule" id="PRU10141"/>
    </source>
</evidence>
<dbReference type="GO" id="GO:0004674">
    <property type="term" value="F:protein serine/threonine kinase activity"/>
    <property type="evidence" value="ECO:0007669"/>
    <property type="project" value="UniProtKB-KW"/>
</dbReference>
<comment type="catalytic activity">
    <reaction evidence="19">
        <text>L-threonyl-[protein] + ATP = O-phospho-L-threonyl-[protein] + ADP + H(+)</text>
        <dbReference type="Rhea" id="RHEA:46608"/>
        <dbReference type="Rhea" id="RHEA-COMP:11060"/>
        <dbReference type="Rhea" id="RHEA-COMP:11605"/>
        <dbReference type="ChEBI" id="CHEBI:15378"/>
        <dbReference type="ChEBI" id="CHEBI:30013"/>
        <dbReference type="ChEBI" id="CHEBI:30616"/>
        <dbReference type="ChEBI" id="CHEBI:61977"/>
        <dbReference type="ChEBI" id="CHEBI:456216"/>
        <dbReference type="EC" id="2.7.12.2"/>
    </reaction>
</comment>
<dbReference type="PROSITE" id="PS50011">
    <property type="entry name" value="PROTEIN_KINASE_DOM"/>
    <property type="match status" value="1"/>
</dbReference>
<dbReference type="Proteomes" id="UP000654370">
    <property type="component" value="Unassembled WGS sequence"/>
</dbReference>
<feature type="compositionally biased region" description="Low complexity" evidence="23">
    <location>
        <begin position="1273"/>
        <end position="1290"/>
    </location>
</feature>
<dbReference type="PROSITE" id="PS00028">
    <property type="entry name" value="ZINC_FINGER_C2H2_1"/>
    <property type="match status" value="2"/>
</dbReference>
<dbReference type="GO" id="GO:0016491">
    <property type="term" value="F:oxidoreductase activity"/>
    <property type="evidence" value="ECO:0007669"/>
    <property type="project" value="InterPro"/>
</dbReference>
<evidence type="ECO:0000256" key="21">
    <source>
        <dbReference type="PROSITE-ProRule" id="PRU00042"/>
    </source>
</evidence>
<feature type="region of interest" description="Disordered" evidence="23">
    <location>
        <begin position="307"/>
        <end position="368"/>
    </location>
</feature>
<evidence type="ECO:0000256" key="17">
    <source>
        <dbReference type="ARBA" id="ARBA00038999"/>
    </source>
</evidence>
<dbReference type="InterPro" id="IPR008271">
    <property type="entry name" value="Ser/Thr_kinase_AS"/>
</dbReference>
<dbReference type="PROSITE" id="PS00108">
    <property type="entry name" value="PROTEIN_KINASE_ST"/>
    <property type="match status" value="1"/>
</dbReference>
<name>A0A8H7PHG6_MORIS</name>
<dbReference type="FunFam" id="1.10.510.10:FF:000432">
    <property type="entry name" value="mitogen-activated protein kinase kinase 3"/>
    <property type="match status" value="1"/>
</dbReference>
<evidence type="ECO:0000256" key="14">
    <source>
        <dbReference type="ARBA" id="ARBA00023242"/>
    </source>
</evidence>
<dbReference type="GO" id="GO:1990527">
    <property type="term" value="C:Tec1p-Ste12p-Dig1p complex"/>
    <property type="evidence" value="ECO:0007669"/>
    <property type="project" value="TreeGrafter"/>
</dbReference>
<dbReference type="InterPro" id="IPR003120">
    <property type="entry name" value="Ste12"/>
</dbReference>
<dbReference type="SUPFAM" id="SSF56112">
    <property type="entry name" value="Protein kinase-like (PK-like)"/>
    <property type="match status" value="1"/>
</dbReference>